<keyword evidence="3" id="KW-1185">Reference proteome</keyword>
<accession>A0A0Q3QGH7</accession>
<sequence length="85" mass="9545">MDDTIGQRRWLLTYRRLDEQGNIMDKSCIGPFCCFHGATRDHTTGRGQPWSLNTVVVVMGTTFLSRPGNPGHFQARFTSAEGNDI</sequence>
<gene>
    <name evidence="1" type="ORF">BRADI_3g52185v3</name>
</gene>
<reference evidence="1 2" key="1">
    <citation type="journal article" date="2010" name="Nature">
        <title>Genome sequencing and analysis of the model grass Brachypodium distachyon.</title>
        <authorList>
            <consortium name="International Brachypodium Initiative"/>
        </authorList>
    </citation>
    <scope>NUCLEOTIDE SEQUENCE [LARGE SCALE GENOMIC DNA]</scope>
    <source>
        <strain evidence="1 2">Bd21</strain>
    </source>
</reference>
<evidence type="ECO:0000313" key="3">
    <source>
        <dbReference type="Proteomes" id="UP000008810"/>
    </source>
</evidence>
<reference evidence="1" key="2">
    <citation type="submission" date="2017-06" db="EMBL/GenBank/DDBJ databases">
        <title>WGS assembly of Brachypodium distachyon.</title>
        <authorList>
            <consortium name="The International Brachypodium Initiative"/>
            <person name="Lucas S."/>
            <person name="Harmon-Smith M."/>
            <person name="Lail K."/>
            <person name="Tice H."/>
            <person name="Grimwood J."/>
            <person name="Bruce D."/>
            <person name="Barry K."/>
            <person name="Shu S."/>
            <person name="Lindquist E."/>
            <person name="Wang M."/>
            <person name="Pitluck S."/>
            <person name="Vogel J.P."/>
            <person name="Garvin D.F."/>
            <person name="Mockler T.C."/>
            <person name="Schmutz J."/>
            <person name="Rokhsar D."/>
            <person name="Bevan M.W."/>
        </authorList>
    </citation>
    <scope>NUCLEOTIDE SEQUENCE</scope>
    <source>
        <strain evidence="1">Bd21</strain>
    </source>
</reference>
<protein>
    <submittedName>
        <fullName evidence="1 2">Uncharacterized protein</fullName>
    </submittedName>
</protein>
<name>A0A0Q3QGH7_BRADI</name>
<reference evidence="2" key="3">
    <citation type="submission" date="2018-08" db="UniProtKB">
        <authorList>
            <consortium name="EnsemblPlants"/>
        </authorList>
    </citation>
    <scope>IDENTIFICATION</scope>
    <source>
        <strain evidence="2">cv. Bd21</strain>
    </source>
</reference>
<organism evidence="1">
    <name type="scientific">Brachypodium distachyon</name>
    <name type="common">Purple false brome</name>
    <name type="synonym">Trachynia distachya</name>
    <dbReference type="NCBI Taxonomy" id="15368"/>
    <lineage>
        <taxon>Eukaryota</taxon>
        <taxon>Viridiplantae</taxon>
        <taxon>Streptophyta</taxon>
        <taxon>Embryophyta</taxon>
        <taxon>Tracheophyta</taxon>
        <taxon>Spermatophyta</taxon>
        <taxon>Magnoliopsida</taxon>
        <taxon>Liliopsida</taxon>
        <taxon>Poales</taxon>
        <taxon>Poaceae</taxon>
        <taxon>BOP clade</taxon>
        <taxon>Pooideae</taxon>
        <taxon>Stipodae</taxon>
        <taxon>Brachypodieae</taxon>
        <taxon>Brachypodium</taxon>
    </lineage>
</organism>
<evidence type="ECO:0000313" key="1">
    <source>
        <dbReference type="EMBL" id="KQK00842.1"/>
    </source>
</evidence>
<dbReference type="EMBL" id="CM000882">
    <property type="protein sequence ID" value="KQK00842.1"/>
    <property type="molecule type" value="Genomic_DNA"/>
</dbReference>
<dbReference type="EnsemblPlants" id="KQK00842">
    <property type="protein sequence ID" value="KQK00842"/>
    <property type="gene ID" value="BRADI_3g52185v3"/>
</dbReference>
<proteinExistence type="predicted"/>
<dbReference type="AlphaFoldDB" id="A0A0Q3QGH7"/>
<dbReference type="Gramene" id="KQK00842">
    <property type="protein sequence ID" value="KQK00842"/>
    <property type="gene ID" value="BRADI_3g52185v3"/>
</dbReference>
<dbReference type="Proteomes" id="UP000008810">
    <property type="component" value="Chromosome 3"/>
</dbReference>
<evidence type="ECO:0000313" key="2">
    <source>
        <dbReference type="EnsemblPlants" id="KQK00842"/>
    </source>
</evidence>
<dbReference type="InParanoid" id="A0A0Q3QGH7"/>